<keyword evidence="7" id="KW-0149">Chlorophyll biosynthesis</keyword>
<comment type="similarity">
    <text evidence="1">Belongs to the Mg-chelatase subunit H family.</text>
</comment>
<comment type="catalytic activity">
    <reaction evidence="9">
        <text>protoporphyrin IX + Mg(2+) + ATP + H2O = Mg-protoporphyrin IX + ADP + phosphate + 3 H(+)</text>
        <dbReference type="Rhea" id="RHEA:13961"/>
        <dbReference type="ChEBI" id="CHEBI:15377"/>
        <dbReference type="ChEBI" id="CHEBI:15378"/>
        <dbReference type="ChEBI" id="CHEBI:18420"/>
        <dbReference type="ChEBI" id="CHEBI:30616"/>
        <dbReference type="ChEBI" id="CHEBI:43474"/>
        <dbReference type="ChEBI" id="CHEBI:57306"/>
        <dbReference type="ChEBI" id="CHEBI:60492"/>
        <dbReference type="ChEBI" id="CHEBI:456216"/>
        <dbReference type="EC" id="6.6.1.1"/>
    </reaction>
</comment>
<dbReference type="GO" id="GO:0005524">
    <property type="term" value="F:ATP binding"/>
    <property type="evidence" value="ECO:0007669"/>
    <property type="project" value="UniProtKB-KW"/>
</dbReference>
<reference evidence="12" key="1">
    <citation type="submission" date="2021-01" db="EMBL/GenBank/DDBJ databases">
        <authorList>
            <person name="Corre E."/>
            <person name="Pelletier E."/>
            <person name="Niang G."/>
            <person name="Scheremetjew M."/>
            <person name="Finn R."/>
            <person name="Kale V."/>
            <person name="Holt S."/>
            <person name="Cochrane G."/>
            <person name="Meng A."/>
            <person name="Brown T."/>
            <person name="Cohen L."/>
        </authorList>
    </citation>
    <scope>NUCLEOTIDE SEQUENCE</scope>
    <source>
        <strain evidence="12">CCMP1594</strain>
    </source>
</reference>
<dbReference type="GO" id="GO:0015979">
    <property type="term" value="P:photosynthesis"/>
    <property type="evidence" value="ECO:0007669"/>
    <property type="project" value="UniProtKB-KW"/>
</dbReference>
<feature type="domain" description="Magnesium chelatase subunit H N-terminal" evidence="11">
    <location>
        <begin position="139"/>
        <end position="297"/>
    </location>
</feature>
<accession>A0A7S4CHC3</accession>
<feature type="domain" description="CobN/magnesium chelatase" evidence="10">
    <location>
        <begin position="301"/>
        <end position="1405"/>
    </location>
</feature>
<dbReference type="Pfam" id="PF02514">
    <property type="entry name" value="CobN-Mg_chel"/>
    <property type="match status" value="1"/>
</dbReference>
<dbReference type="Pfam" id="PF11965">
    <property type="entry name" value="DUF3479"/>
    <property type="match status" value="1"/>
</dbReference>
<dbReference type="EMBL" id="HBJA01023110">
    <property type="protein sequence ID" value="CAE0796302.1"/>
    <property type="molecule type" value="Transcribed_RNA"/>
</dbReference>
<evidence type="ECO:0000256" key="2">
    <source>
        <dbReference type="ARBA" id="ARBA00012825"/>
    </source>
</evidence>
<gene>
    <name evidence="12" type="ORF">EGYM00163_LOCUS7422</name>
</gene>
<evidence type="ECO:0000256" key="3">
    <source>
        <dbReference type="ARBA" id="ARBA00022531"/>
    </source>
</evidence>
<dbReference type="GO" id="GO:0016851">
    <property type="term" value="F:magnesium chelatase activity"/>
    <property type="evidence" value="ECO:0007669"/>
    <property type="project" value="UniProtKB-EC"/>
</dbReference>
<keyword evidence="6" id="KW-0067">ATP-binding</keyword>
<keyword evidence="5" id="KW-0547">Nucleotide-binding</keyword>
<evidence type="ECO:0000256" key="4">
    <source>
        <dbReference type="ARBA" id="ARBA00022598"/>
    </source>
</evidence>
<dbReference type="EC" id="6.6.1.1" evidence="2"/>
<comment type="pathway">
    <text evidence="8">Porphyrin-containing compound metabolism.</text>
</comment>
<evidence type="ECO:0000256" key="6">
    <source>
        <dbReference type="ARBA" id="ARBA00022840"/>
    </source>
</evidence>
<keyword evidence="4" id="KW-0436">Ligase</keyword>
<protein>
    <recommendedName>
        <fullName evidence="2">magnesium chelatase</fullName>
        <ecNumber evidence="2">6.6.1.1</ecNumber>
    </recommendedName>
</protein>
<dbReference type="GO" id="GO:0015995">
    <property type="term" value="P:chlorophyll biosynthetic process"/>
    <property type="evidence" value="ECO:0007669"/>
    <property type="project" value="UniProtKB-KW"/>
</dbReference>
<proteinExistence type="inferred from homology"/>
<dbReference type="PANTHER" id="PTHR44119">
    <property type="entry name" value="MAGNESIUM-CHELATASE SUBUNIT CHLH, CHLOROPLASTIC"/>
    <property type="match status" value="1"/>
</dbReference>
<evidence type="ECO:0000256" key="1">
    <source>
        <dbReference type="ARBA" id="ARBA00010851"/>
    </source>
</evidence>
<name>A0A7S4CHC3_9EUGL</name>
<evidence type="ECO:0000256" key="9">
    <source>
        <dbReference type="ARBA" id="ARBA00048693"/>
    </source>
</evidence>
<evidence type="ECO:0000256" key="8">
    <source>
        <dbReference type="ARBA" id="ARBA00023444"/>
    </source>
</evidence>
<evidence type="ECO:0000259" key="11">
    <source>
        <dbReference type="Pfam" id="PF11965"/>
    </source>
</evidence>
<evidence type="ECO:0000259" key="10">
    <source>
        <dbReference type="Pfam" id="PF02514"/>
    </source>
</evidence>
<dbReference type="CDD" id="cd10150">
    <property type="entry name" value="CobN_like"/>
    <property type="match status" value="1"/>
</dbReference>
<evidence type="ECO:0000256" key="7">
    <source>
        <dbReference type="ARBA" id="ARBA00023171"/>
    </source>
</evidence>
<sequence length="1425" mass="158135">MLEEEAIAESEEEDEASVQAELSRDLQRMQAELDELYVETFKGVSVTVERDGVEVTYDCEDMREAKFSALGRTDADIVAALIAKLQDKGVWTSFQTRSQMLTLQRGRVMKQLQPTAPAWKSTPALDQTSKDAFAAAKARIVLICGFESFNAKLYRDVAKKLKATVPGLELLVYSDRDIDSRRDEVESALKEANVFFGSLLFDFDQVEWIKERISDIPIRLVFESSLELMSSTQVGDFQMNASGERKGPPPVVKKVLGLFGSQKEEDRIVGYLSFLKIGPKLLKFIPGKKVRDLRNWLTVYGYWNQGGSQNVSSMFLYLANEYLMDIDIQPKAVKETPPLGLVHPDKDGYFTSAEDYLNWHKQHSHLPPDAPVAALMLYRKHVITDQQYIPQLIKEFEEQGIRPLPIFINGVEAHTVVRDMLTTEHEQAARRRGDVAIDSLKRDAVYVDCIVNTIGFPLVGGPAGTMEGGRQAEVAKAILGAKNVPYFVAAPMLIQDLNSWEQNGMQGLQSVVLYALPELDGAIDTVTLGGLVRDDIFLIRERVIKLCSRINRWVSLRRKAAKERKVAVLLYGFPPGVGAVGTAALLNVPRSLELVLKELQDAGYDLGEAAADLDGEAIVTALKRQLEDLPTSRGPDAVAEAAQSIAADIGAESVATAVEPHELREWLTYPEDWGPTEWGPIPFLPSKDLLVRKMTSQWGDLESYRGLRTTAKGQPMISGVQLGNVWIGVQPLLGLEGDPMRLLFERDFTPHPQYAATYQWLKHDYQADALVHFGMHGTVEWLPGSPLGNSGYSWSDVLLSDMPNVYIYAANNPSESIVAKRRGYGTIVSHNVPPYSRAGLYKQLATLKELLAEYRDAPEANAALKPTIVDTVRSAGLEKDLPFGPEGTSEAWTAETVDSVDDEVFTGYIERLYQYLQVVEQRLFSEGLHTLGQEPTGAQVASYLSAYFDDKLPASIIDDVSHSHVPAEQVIEAHKAADDLKPLINEAALIRDKLLQTPQEISGMLRALNGEYVLPATGGDLLRDGYDVLPTGRNIHALDPYRMPSAGAWERGSIAAQKIVEQHLAKHDTYPETVAVMLWGLDAIKTRGESLAMALALVGARPEREGTGRIVRFELIPLEELGRPRIDILANLSGIFRDTFPNIVELLDDCMQRAAAAAEPTDMNFVRKHSLEMEEQGLDNATARIFSNPVGDYGSMVNERVGTADWQDTEELGMTWQSRNSFSYGRGSEKGVSRPEVLQTLLKSTDRIVQQIDSVEYGLTDIQEYYANTGAMKAAAETVRGDDQSRVDCTIVEAFGGEPDPRDLEATLRMEYRSKLLNPKWANAMANQGSGGAYEISQRMTAMVGWGGTTGFAEDWTYDQAAQTYALDEEMAEKLRNANPEAFRNVVKRMLEANGRGMWNADPATIERLQALYQETEDKLEGVDL</sequence>
<dbReference type="InterPro" id="IPR022571">
    <property type="entry name" value="Mg_chelatase_H_N"/>
</dbReference>
<organism evidence="12">
    <name type="scientific">Eutreptiella gymnastica</name>
    <dbReference type="NCBI Taxonomy" id="73025"/>
    <lineage>
        <taxon>Eukaryota</taxon>
        <taxon>Discoba</taxon>
        <taxon>Euglenozoa</taxon>
        <taxon>Euglenida</taxon>
        <taxon>Spirocuta</taxon>
        <taxon>Euglenophyceae</taxon>
        <taxon>Eutreptiales</taxon>
        <taxon>Eutreptiaceae</taxon>
        <taxon>Eutreptiella</taxon>
    </lineage>
</organism>
<dbReference type="InterPro" id="IPR003672">
    <property type="entry name" value="CobN/Mg_chltase"/>
</dbReference>
<dbReference type="PANTHER" id="PTHR44119:SF1">
    <property type="entry name" value="MAGNESIUM-CHELATASE SUBUNIT CHLH, CHLOROPLASTIC"/>
    <property type="match status" value="1"/>
</dbReference>
<keyword evidence="3" id="KW-0602">Photosynthesis</keyword>
<evidence type="ECO:0000313" key="12">
    <source>
        <dbReference type="EMBL" id="CAE0796302.1"/>
    </source>
</evidence>
<evidence type="ECO:0000256" key="5">
    <source>
        <dbReference type="ARBA" id="ARBA00022741"/>
    </source>
</evidence>